<dbReference type="Proteomes" id="UP001239213">
    <property type="component" value="Unassembled WGS sequence"/>
</dbReference>
<organism evidence="1 2">
    <name type="scientific">Colletotrichum cuscutae</name>
    <dbReference type="NCBI Taxonomy" id="1209917"/>
    <lineage>
        <taxon>Eukaryota</taxon>
        <taxon>Fungi</taxon>
        <taxon>Dikarya</taxon>
        <taxon>Ascomycota</taxon>
        <taxon>Pezizomycotina</taxon>
        <taxon>Sordariomycetes</taxon>
        <taxon>Hypocreomycetidae</taxon>
        <taxon>Glomerellales</taxon>
        <taxon>Glomerellaceae</taxon>
        <taxon>Colletotrichum</taxon>
        <taxon>Colletotrichum acutatum species complex</taxon>
    </lineage>
</organism>
<proteinExistence type="predicted"/>
<sequence length="68" mass="7190">MGLTVTCTMTATARTRLARLETLLLVAGSVTRLRAGRLGIASCAGIGARLLIAVRSNWDRARMMASAN</sequence>
<protein>
    <submittedName>
        <fullName evidence="1">Uncharacterized protein</fullName>
    </submittedName>
</protein>
<dbReference type="AlphaFoldDB" id="A0AAI9Y2X7"/>
<evidence type="ECO:0000313" key="2">
    <source>
        <dbReference type="Proteomes" id="UP001239213"/>
    </source>
</evidence>
<keyword evidence="2" id="KW-1185">Reference proteome</keyword>
<accession>A0AAI9Y2X7</accession>
<evidence type="ECO:0000313" key="1">
    <source>
        <dbReference type="EMBL" id="KAK1470603.1"/>
    </source>
</evidence>
<gene>
    <name evidence="1" type="ORF">CCUS01_06368</name>
</gene>
<comment type="caution">
    <text evidence="1">The sequence shown here is derived from an EMBL/GenBank/DDBJ whole genome shotgun (WGS) entry which is preliminary data.</text>
</comment>
<name>A0AAI9Y2X7_9PEZI</name>
<reference evidence="1" key="1">
    <citation type="submission" date="2016-11" db="EMBL/GenBank/DDBJ databases">
        <title>The genome sequence of Colletotrichum cuscutae.</title>
        <authorList>
            <person name="Baroncelli R."/>
        </authorList>
    </citation>
    <scope>NUCLEOTIDE SEQUENCE</scope>
    <source>
        <strain evidence="1">IMI 304802</strain>
    </source>
</reference>
<dbReference type="EMBL" id="MPDP01000224">
    <property type="protein sequence ID" value="KAK1470603.1"/>
    <property type="molecule type" value="Genomic_DNA"/>
</dbReference>